<dbReference type="STRING" id="162209.IJ22_17140"/>
<sequence>MIKMDAEVIELGRQMESAKQSKQSFINFIIYLEIPQVDPWVIGWLEEYWTDQMSRVFFERFYNGSLDSTTLYLETGEILPSLLDDIEECIRSFSN</sequence>
<evidence type="ECO:0000313" key="1">
    <source>
        <dbReference type="EMBL" id="ALS22088.1"/>
    </source>
</evidence>
<reference evidence="1 2" key="2">
    <citation type="journal article" date="2016" name="Genome Announc.">
        <title>Complete Genome Sequences of Two Interactive Moderate Thermophiles, Paenibacillus napthalenovorans 32O-Y and Paenibacillus sp. 32O-W.</title>
        <authorList>
            <person name="Butler R.R.III."/>
            <person name="Wang J."/>
            <person name="Stark B.C."/>
            <person name="Pombert J.F."/>
        </authorList>
    </citation>
    <scope>NUCLEOTIDE SEQUENCE [LARGE SCALE GENOMIC DNA]</scope>
    <source>
        <strain evidence="1 2">32O-Y</strain>
    </source>
</reference>
<keyword evidence="2" id="KW-1185">Reference proteome</keyword>
<dbReference type="KEGG" id="pnp:IJ22_17140"/>
<dbReference type="PATRIC" id="fig|162209.4.peg.1816"/>
<accession>A0A0U2U7D6</accession>
<reference evidence="2" key="1">
    <citation type="submission" date="2015-12" db="EMBL/GenBank/DDBJ databases">
        <title>Complete genome sequences of two moderately thermophilic Paenibacillus species.</title>
        <authorList>
            <person name="Butler R.III."/>
            <person name="Wang J."/>
            <person name="Stark B.C."/>
            <person name="Pombert J.-F."/>
        </authorList>
    </citation>
    <scope>NUCLEOTIDE SEQUENCE [LARGE SCALE GENOMIC DNA]</scope>
    <source>
        <strain evidence="2">32O-Y</strain>
    </source>
</reference>
<dbReference type="EMBL" id="CP013652">
    <property type="protein sequence ID" value="ALS22088.1"/>
    <property type="molecule type" value="Genomic_DNA"/>
</dbReference>
<proteinExistence type="predicted"/>
<dbReference type="OrthoDB" id="9976783at2"/>
<name>A0A0U2U7D6_9BACL</name>
<organism evidence="1 2">
    <name type="scientific">Paenibacillus naphthalenovorans</name>
    <dbReference type="NCBI Taxonomy" id="162209"/>
    <lineage>
        <taxon>Bacteria</taxon>
        <taxon>Bacillati</taxon>
        <taxon>Bacillota</taxon>
        <taxon>Bacilli</taxon>
        <taxon>Bacillales</taxon>
        <taxon>Paenibacillaceae</taxon>
        <taxon>Paenibacillus</taxon>
    </lineage>
</organism>
<dbReference type="AlphaFoldDB" id="A0A0U2U7D6"/>
<dbReference type="RefSeq" id="WP_062408414.1">
    <property type="nucleotide sequence ID" value="NZ_CP013652.1"/>
</dbReference>
<dbReference type="Proteomes" id="UP000061660">
    <property type="component" value="Chromosome"/>
</dbReference>
<gene>
    <name evidence="1" type="ORF">IJ22_17140</name>
</gene>
<protein>
    <submittedName>
        <fullName evidence="1">Uncharacterized protein</fullName>
    </submittedName>
</protein>
<evidence type="ECO:0000313" key="2">
    <source>
        <dbReference type="Proteomes" id="UP000061660"/>
    </source>
</evidence>